<gene>
    <name evidence="1" type="ORF">LAESUDRAFT_764513</name>
</gene>
<dbReference type="AlphaFoldDB" id="A0A165B915"/>
<reference evidence="1 2" key="1">
    <citation type="journal article" date="2016" name="Mol. Biol. Evol.">
        <title>Comparative Genomics of Early-Diverging Mushroom-Forming Fungi Provides Insights into the Origins of Lignocellulose Decay Capabilities.</title>
        <authorList>
            <person name="Nagy L.G."/>
            <person name="Riley R."/>
            <person name="Tritt A."/>
            <person name="Adam C."/>
            <person name="Daum C."/>
            <person name="Floudas D."/>
            <person name="Sun H."/>
            <person name="Yadav J.S."/>
            <person name="Pangilinan J."/>
            <person name="Larsson K.H."/>
            <person name="Matsuura K."/>
            <person name="Barry K."/>
            <person name="Labutti K."/>
            <person name="Kuo R."/>
            <person name="Ohm R.A."/>
            <person name="Bhattacharya S.S."/>
            <person name="Shirouzu T."/>
            <person name="Yoshinaga Y."/>
            <person name="Martin F.M."/>
            <person name="Grigoriev I.V."/>
            <person name="Hibbett D.S."/>
        </authorList>
    </citation>
    <scope>NUCLEOTIDE SEQUENCE [LARGE SCALE GENOMIC DNA]</scope>
    <source>
        <strain evidence="1 2">93-53</strain>
    </source>
</reference>
<dbReference type="EMBL" id="KV427683">
    <property type="protein sequence ID" value="KZT00523.1"/>
    <property type="molecule type" value="Genomic_DNA"/>
</dbReference>
<name>A0A165B915_9APHY</name>
<dbReference type="GeneID" id="63830478"/>
<keyword evidence="2" id="KW-1185">Reference proteome</keyword>
<protein>
    <submittedName>
        <fullName evidence="1">Uncharacterized protein</fullName>
    </submittedName>
</protein>
<dbReference type="InParanoid" id="A0A165B915"/>
<proteinExistence type="predicted"/>
<accession>A0A165B915</accession>
<evidence type="ECO:0000313" key="1">
    <source>
        <dbReference type="EMBL" id="KZT00523.1"/>
    </source>
</evidence>
<organism evidence="1 2">
    <name type="scientific">Laetiporus sulphureus 93-53</name>
    <dbReference type="NCBI Taxonomy" id="1314785"/>
    <lineage>
        <taxon>Eukaryota</taxon>
        <taxon>Fungi</taxon>
        <taxon>Dikarya</taxon>
        <taxon>Basidiomycota</taxon>
        <taxon>Agaricomycotina</taxon>
        <taxon>Agaricomycetes</taxon>
        <taxon>Polyporales</taxon>
        <taxon>Laetiporus</taxon>
    </lineage>
</organism>
<dbReference type="Proteomes" id="UP000076871">
    <property type="component" value="Unassembled WGS sequence"/>
</dbReference>
<dbReference type="RefSeq" id="XP_040758263.1">
    <property type="nucleotide sequence ID" value="XM_040913450.1"/>
</dbReference>
<evidence type="ECO:0000313" key="2">
    <source>
        <dbReference type="Proteomes" id="UP000076871"/>
    </source>
</evidence>
<sequence length="227" mass="25126">MSDVDRPQQALSGHRRPFWRQQTLVLRLCSSTLATSLVHRLLRLPHSQPTPRSNAPARLHRASLAYPLQHTHLTAAAQDCPVGRVAYGDVDEHEGCATMYVSCPLCLCLPCAPVVPALRSSYAALERLATSRSRWQIRHRPRTRAGSTQPCNAGTHLFVHCAPWLSSDVRVPNAVLPALTMSPSASRARMQPTRSSNDERCSFDRIDNSIHCRVAETPPSFGPIHAF</sequence>